<dbReference type="GO" id="GO:0005524">
    <property type="term" value="F:ATP binding"/>
    <property type="evidence" value="ECO:0007669"/>
    <property type="project" value="InterPro"/>
</dbReference>
<dbReference type="InterPro" id="IPR037219">
    <property type="entry name" value="Peptidase_M41-like"/>
</dbReference>
<evidence type="ECO:0000313" key="2">
    <source>
        <dbReference type="Proteomes" id="UP000290174"/>
    </source>
</evidence>
<dbReference type="GO" id="GO:0004176">
    <property type="term" value="F:ATP-dependent peptidase activity"/>
    <property type="evidence" value="ECO:0007669"/>
    <property type="project" value="InterPro"/>
</dbReference>
<sequence length="213" mass="23386">MPEEITARDRRIALHEAAHLTVGRALGATYGGATIEEDAALGFSGLCWGPDFESRFAGEASTVIEQIDQLMPGDGDARDEVAEIYQHVFTRVVELTAGSEAEKLHFGEAWAASDDRQQERQLARLIVSSPQAAEAFIAACASEARAILERLAHVLEALTAALLTHRTLDGAQIDETISRAVATRQLADDRERRRRWQQVLDSADSFKAEPYRA</sequence>
<dbReference type="EMBL" id="RKMK01000050">
    <property type="protein sequence ID" value="RXG86144.1"/>
    <property type="molecule type" value="Genomic_DNA"/>
</dbReference>
<dbReference type="RefSeq" id="WP_128932499.1">
    <property type="nucleotide sequence ID" value="NZ_CP022221.1"/>
</dbReference>
<dbReference type="Proteomes" id="UP000290174">
    <property type="component" value="Unassembled WGS sequence"/>
</dbReference>
<proteinExistence type="predicted"/>
<name>A0A4Q0QAK9_9BRAD</name>
<evidence type="ECO:0008006" key="3">
    <source>
        <dbReference type="Google" id="ProtNLM"/>
    </source>
</evidence>
<protein>
    <recommendedName>
        <fullName evidence="3">Peptidase M41 domain-containing protein</fullName>
    </recommendedName>
</protein>
<dbReference type="GO" id="GO:0004222">
    <property type="term" value="F:metalloendopeptidase activity"/>
    <property type="evidence" value="ECO:0007669"/>
    <property type="project" value="InterPro"/>
</dbReference>
<gene>
    <name evidence="1" type="ORF">EAS61_34035</name>
</gene>
<organism evidence="1 2">
    <name type="scientific">Bradyrhizobium zhanjiangense</name>
    <dbReference type="NCBI Taxonomy" id="1325107"/>
    <lineage>
        <taxon>Bacteria</taxon>
        <taxon>Pseudomonadati</taxon>
        <taxon>Pseudomonadota</taxon>
        <taxon>Alphaproteobacteria</taxon>
        <taxon>Hyphomicrobiales</taxon>
        <taxon>Nitrobacteraceae</taxon>
        <taxon>Bradyrhizobium</taxon>
    </lineage>
</organism>
<dbReference type="AlphaFoldDB" id="A0A4Q0QAK9"/>
<dbReference type="Gene3D" id="1.20.58.760">
    <property type="entry name" value="Peptidase M41"/>
    <property type="match status" value="1"/>
</dbReference>
<evidence type="ECO:0000313" key="1">
    <source>
        <dbReference type="EMBL" id="RXG86144.1"/>
    </source>
</evidence>
<dbReference type="GO" id="GO:0006508">
    <property type="term" value="P:proteolysis"/>
    <property type="evidence" value="ECO:0007669"/>
    <property type="project" value="InterPro"/>
</dbReference>
<dbReference type="SUPFAM" id="SSF140990">
    <property type="entry name" value="FtsH protease domain-like"/>
    <property type="match status" value="1"/>
</dbReference>
<accession>A0A4Q0QAK9</accession>
<reference evidence="1 2" key="1">
    <citation type="submission" date="2018-11" db="EMBL/GenBank/DDBJ databases">
        <title>Bradyrhizobium sp. nov., isolated from effective nodules of peanut in China.</title>
        <authorList>
            <person name="Li Y."/>
        </authorList>
    </citation>
    <scope>NUCLEOTIDE SEQUENCE [LARGE SCALE GENOMIC DNA]</scope>
    <source>
        <strain evidence="1 2">CCBAU 51770</strain>
    </source>
</reference>
<comment type="caution">
    <text evidence="1">The sequence shown here is derived from an EMBL/GenBank/DDBJ whole genome shotgun (WGS) entry which is preliminary data.</text>
</comment>